<organism evidence="2 3">
    <name type="scientific">Varanus komodoensis</name>
    <name type="common">Komodo dragon</name>
    <dbReference type="NCBI Taxonomy" id="61221"/>
    <lineage>
        <taxon>Eukaryota</taxon>
        <taxon>Metazoa</taxon>
        <taxon>Chordata</taxon>
        <taxon>Craniata</taxon>
        <taxon>Vertebrata</taxon>
        <taxon>Euteleostomi</taxon>
        <taxon>Lepidosauria</taxon>
        <taxon>Squamata</taxon>
        <taxon>Bifurcata</taxon>
        <taxon>Unidentata</taxon>
        <taxon>Episquamata</taxon>
        <taxon>Toxicofera</taxon>
        <taxon>Anguimorpha</taxon>
        <taxon>Paleoanguimorpha</taxon>
        <taxon>Varanoidea</taxon>
        <taxon>Varanidae</taxon>
        <taxon>Varanus</taxon>
    </lineage>
</organism>
<evidence type="ECO:0000256" key="1">
    <source>
        <dbReference type="SAM" id="MobiDB-lite"/>
    </source>
</evidence>
<proteinExistence type="predicted"/>
<dbReference type="Proteomes" id="UP000694545">
    <property type="component" value="Unplaced"/>
</dbReference>
<protein>
    <submittedName>
        <fullName evidence="2">Uncharacterized protein</fullName>
    </submittedName>
</protein>
<dbReference type="AlphaFoldDB" id="A0A8D2KRH5"/>
<accession>A0A8D2KRH5</accession>
<feature type="region of interest" description="Disordered" evidence="1">
    <location>
        <begin position="1"/>
        <end position="25"/>
    </location>
</feature>
<reference evidence="2" key="1">
    <citation type="submission" date="2025-08" db="UniProtKB">
        <authorList>
            <consortium name="Ensembl"/>
        </authorList>
    </citation>
    <scope>IDENTIFICATION</scope>
</reference>
<name>A0A8D2KRH5_VARKO</name>
<keyword evidence="3" id="KW-1185">Reference proteome</keyword>
<sequence>MLTARPSAPTTRTRKASLMASGPASRCSASTRMVKLSAARKTALLRAPTTSARPCPKEAVGLTGRPRRRAMRPVPRPTLSAIRSESMLNESDTSAIELPIDPDTSSATKKPAVSTSMKIRRHVWPVYHGNIWTSRAVISHLAGRCSTGEVFPHHWKPGPCYTVFAWHLLVSSLI</sequence>
<feature type="compositionally biased region" description="Low complexity" evidence="1">
    <location>
        <begin position="1"/>
        <end position="11"/>
    </location>
</feature>
<reference evidence="2" key="2">
    <citation type="submission" date="2025-09" db="UniProtKB">
        <authorList>
            <consortium name="Ensembl"/>
        </authorList>
    </citation>
    <scope>IDENTIFICATION</scope>
</reference>
<evidence type="ECO:0000313" key="2">
    <source>
        <dbReference type="Ensembl" id="ENSVKKP00000001872.1"/>
    </source>
</evidence>
<dbReference type="Ensembl" id="ENSVKKT00000001935.1">
    <property type="protein sequence ID" value="ENSVKKP00000001872.1"/>
    <property type="gene ID" value="ENSVKKG00000001530.1"/>
</dbReference>
<evidence type="ECO:0000313" key="3">
    <source>
        <dbReference type="Proteomes" id="UP000694545"/>
    </source>
</evidence>